<accession>A0A2C6LEG7</accession>
<reference evidence="2 3" key="1">
    <citation type="journal article" date="2017" name="Int. J. Parasitol.">
        <title>The genome of the protozoan parasite Cystoisospora suis and a reverse vaccinology approach to identify vaccine candidates.</title>
        <authorList>
            <person name="Palmieri N."/>
            <person name="Shrestha A."/>
            <person name="Ruttkowski B."/>
            <person name="Beck T."/>
            <person name="Vogl C."/>
            <person name="Tomley F."/>
            <person name="Blake D.P."/>
            <person name="Joachim A."/>
        </authorList>
    </citation>
    <scope>NUCLEOTIDE SEQUENCE [LARGE SCALE GENOMIC DNA]</scope>
    <source>
        <strain evidence="2 3">Wien I</strain>
    </source>
</reference>
<dbReference type="EMBL" id="MIGC01000342">
    <property type="protein sequence ID" value="PHJ25275.1"/>
    <property type="molecule type" value="Genomic_DNA"/>
</dbReference>
<evidence type="ECO:0000256" key="1">
    <source>
        <dbReference type="SAM" id="MobiDB-lite"/>
    </source>
</evidence>
<dbReference type="RefSeq" id="XP_067926947.1">
    <property type="nucleotide sequence ID" value="XM_068061073.1"/>
</dbReference>
<gene>
    <name evidence="2" type="ORF">CSUI_000866</name>
</gene>
<dbReference type="GeneID" id="94424284"/>
<dbReference type="AlphaFoldDB" id="A0A2C6LEG7"/>
<name>A0A2C6LEG7_9APIC</name>
<feature type="compositionally biased region" description="Basic and acidic residues" evidence="1">
    <location>
        <begin position="12"/>
        <end position="35"/>
    </location>
</feature>
<sequence>MWGDGETAIPNDEAHSDDRKGDAAEVVERELEEGIRPAVLKAPTWTSESPSKPRDRPTENEAPSWRRQILDTHMRAAVAEGAPAKTDERPVETQLGLQSKSEG</sequence>
<keyword evidence="3" id="KW-1185">Reference proteome</keyword>
<protein>
    <submittedName>
        <fullName evidence="2">Uncharacterized protein</fullName>
    </submittedName>
</protein>
<organism evidence="2 3">
    <name type="scientific">Cystoisospora suis</name>
    <dbReference type="NCBI Taxonomy" id="483139"/>
    <lineage>
        <taxon>Eukaryota</taxon>
        <taxon>Sar</taxon>
        <taxon>Alveolata</taxon>
        <taxon>Apicomplexa</taxon>
        <taxon>Conoidasida</taxon>
        <taxon>Coccidia</taxon>
        <taxon>Eucoccidiorida</taxon>
        <taxon>Eimeriorina</taxon>
        <taxon>Sarcocystidae</taxon>
        <taxon>Cystoisospora</taxon>
    </lineage>
</organism>
<feature type="region of interest" description="Disordered" evidence="1">
    <location>
        <begin position="80"/>
        <end position="103"/>
    </location>
</feature>
<feature type="region of interest" description="Disordered" evidence="1">
    <location>
        <begin position="1"/>
        <end position="66"/>
    </location>
</feature>
<comment type="caution">
    <text evidence="2">The sequence shown here is derived from an EMBL/GenBank/DDBJ whole genome shotgun (WGS) entry which is preliminary data.</text>
</comment>
<dbReference type="Proteomes" id="UP000221165">
    <property type="component" value="Unassembled WGS sequence"/>
</dbReference>
<evidence type="ECO:0000313" key="3">
    <source>
        <dbReference type="Proteomes" id="UP000221165"/>
    </source>
</evidence>
<dbReference type="VEuPathDB" id="ToxoDB:CSUI_000866"/>
<evidence type="ECO:0000313" key="2">
    <source>
        <dbReference type="EMBL" id="PHJ25275.1"/>
    </source>
</evidence>
<proteinExistence type="predicted"/>